<sequence>MTELGYKAFDADQHYYEAEDAFIRFMPKEMRKRAMQWAEIEGRKRLLVGGKVNRFIPNPTFDPVAKPGCLDTYFRAKESAQDIRAAFGELDPISPSYRNRDARLADLDQQKVEACFLFPTLGVGMETALENDGPAMLAAFRAFNRWVEEDWGLNYQDRIFAAAYISLADVDWAIEELEWALEHDCRVINMRASSVLGSDGQRRSLGHASHDPFWARLNEAGITLAIHSGDAGYGFMLNYWGQNAEFEAFRYEPLKALLTWSPISDAIASLIAEGVFARNPNLRVATIENGSEWVWPLFKKLKKTYGQHSYAFPESPMETFAKHVWVAPYYEDDLQGLRDAIGAEHIIFGSDWPHAEGLEHPTDFVHDLKGFTADEIRLVMRENGLKLITPQKVGSTV</sequence>
<dbReference type="GO" id="GO:0016787">
    <property type="term" value="F:hydrolase activity"/>
    <property type="evidence" value="ECO:0007669"/>
    <property type="project" value="InterPro"/>
</dbReference>
<accession>A0A6J6SND4</accession>
<dbReference type="PANTHER" id="PTHR21240">
    <property type="entry name" value="2-AMINO-3-CARBOXYLMUCONATE-6-SEMIALDEHYDE DECARBOXYLASE"/>
    <property type="match status" value="1"/>
</dbReference>
<proteinExistence type="predicted"/>
<organism evidence="3">
    <name type="scientific">freshwater metagenome</name>
    <dbReference type="NCBI Taxonomy" id="449393"/>
    <lineage>
        <taxon>unclassified sequences</taxon>
        <taxon>metagenomes</taxon>
        <taxon>ecological metagenomes</taxon>
    </lineage>
</organism>
<gene>
    <name evidence="3" type="ORF">UFOPK2754_00857</name>
    <name evidence="4" type="ORF">UFOPK3139_02240</name>
    <name evidence="5" type="ORF">UFOPK3543_02396</name>
</gene>
<feature type="domain" description="Amidohydrolase-related" evidence="2">
    <location>
        <begin position="102"/>
        <end position="387"/>
    </location>
</feature>
<dbReference type="InterPro" id="IPR032465">
    <property type="entry name" value="ACMSD"/>
</dbReference>
<protein>
    <submittedName>
        <fullName evidence="3">Unannotated protein</fullName>
    </submittedName>
</protein>
<dbReference type="InterPro" id="IPR006680">
    <property type="entry name" value="Amidohydro-rel"/>
</dbReference>
<dbReference type="Gene3D" id="3.20.20.140">
    <property type="entry name" value="Metal-dependent hydrolases"/>
    <property type="match status" value="1"/>
</dbReference>
<evidence type="ECO:0000259" key="2">
    <source>
        <dbReference type="Pfam" id="PF04909"/>
    </source>
</evidence>
<evidence type="ECO:0000313" key="5">
    <source>
        <dbReference type="EMBL" id="CAB4926475.1"/>
    </source>
</evidence>
<dbReference type="EMBL" id="CAEZYR010000023">
    <property type="protein sequence ID" value="CAB4736506.1"/>
    <property type="molecule type" value="Genomic_DNA"/>
</dbReference>
<dbReference type="InterPro" id="IPR032466">
    <property type="entry name" value="Metal_Hydrolase"/>
</dbReference>
<dbReference type="GO" id="GO:0005737">
    <property type="term" value="C:cytoplasm"/>
    <property type="evidence" value="ECO:0007669"/>
    <property type="project" value="TreeGrafter"/>
</dbReference>
<dbReference type="AlphaFoldDB" id="A0A6J6SND4"/>
<dbReference type="GO" id="GO:0016831">
    <property type="term" value="F:carboxy-lyase activity"/>
    <property type="evidence" value="ECO:0007669"/>
    <property type="project" value="InterPro"/>
</dbReference>
<evidence type="ECO:0000256" key="1">
    <source>
        <dbReference type="ARBA" id="ARBA00023239"/>
    </source>
</evidence>
<evidence type="ECO:0000313" key="4">
    <source>
        <dbReference type="EMBL" id="CAB4834905.1"/>
    </source>
</evidence>
<dbReference type="GO" id="GO:0019748">
    <property type="term" value="P:secondary metabolic process"/>
    <property type="evidence" value="ECO:0007669"/>
    <property type="project" value="TreeGrafter"/>
</dbReference>
<dbReference type="PANTHER" id="PTHR21240:SF28">
    <property type="entry name" value="ISO-OROTATE DECARBOXYLASE (EUROFUNG)"/>
    <property type="match status" value="1"/>
</dbReference>
<dbReference type="Pfam" id="PF04909">
    <property type="entry name" value="Amidohydro_2"/>
    <property type="match status" value="1"/>
</dbReference>
<dbReference type="SUPFAM" id="SSF51556">
    <property type="entry name" value="Metallo-dependent hydrolases"/>
    <property type="match status" value="1"/>
</dbReference>
<reference evidence="3" key="1">
    <citation type="submission" date="2020-05" db="EMBL/GenBank/DDBJ databases">
        <authorList>
            <person name="Chiriac C."/>
            <person name="Salcher M."/>
            <person name="Ghai R."/>
            <person name="Kavagutti S V."/>
        </authorList>
    </citation>
    <scope>NUCLEOTIDE SEQUENCE</scope>
</reference>
<dbReference type="EMBL" id="CAFABA010000107">
    <property type="protein sequence ID" value="CAB4834905.1"/>
    <property type="molecule type" value="Genomic_DNA"/>
</dbReference>
<evidence type="ECO:0000313" key="3">
    <source>
        <dbReference type="EMBL" id="CAB4736506.1"/>
    </source>
</evidence>
<keyword evidence="1" id="KW-0456">Lyase</keyword>
<name>A0A6J6SND4_9ZZZZ</name>
<dbReference type="EMBL" id="CAFBMH010000117">
    <property type="protein sequence ID" value="CAB4926475.1"/>
    <property type="molecule type" value="Genomic_DNA"/>
</dbReference>